<organism evidence="2">
    <name type="scientific">Pauropus longiramus</name>
    <dbReference type="NCBI Taxonomy" id="933850"/>
    <lineage>
        <taxon>Eukaryota</taxon>
        <taxon>Metazoa</taxon>
        <taxon>Ecdysozoa</taxon>
        <taxon>Arthropoda</taxon>
        <taxon>Myriapoda</taxon>
        <taxon>Pauropoda</taxon>
        <taxon>Tetramerocerata</taxon>
        <taxon>Pauropodidae</taxon>
        <taxon>Pauropus</taxon>
    </lineage>
</organism>
<accession>G9BG42</accession>
<dbReference type="EMBL" id="HQ457012">
    <property type="protein sequence ID" value="ADT63080.1"/>
    <property type="molecule type" value="Genomic_DNA"/>
</dbReference>
<reference evidence="2" key="1">
    <citation type="journal article" date="2012" name="Gene">
        <title>The complete mitochondrial genome of Pauropus longiramus (Myriapoda: Pauropoda): Implications on early diversification of the myriapods revealed from comparative analysis.</title>
        <authorList>
            <person name="Dong Y."/>
            <person name="Sun H."/>
            <person name="Guo H."/>
            <person name="Pan D."/>
            <person name="Qian C."/>
            <person name="Hao S."/>
            <person name="Zhou K."/>
        </authorList>
    </citation>
    <scope>NUCLEOTIDE SEQUENCE</scope>
</reference>
<feature type="signal peptide" evidence="1">
    <location>
        <begin position="1"/>
        <end position="22"/>
    </location>
</feature>
<gene>
    <name evidence="2" type="primary">ATP8</name>
</gene>
<name>G9BG42_9MYRI</name>
<dbReference type="CTD" id="4509"/>
<feature type="chain" id="PRO_5003519763" evidence="1">
    <location>
        <begin position="23"/>
        <end position="50"/>
    </location>
</feature>
<protein>
    <submittedName>
        <fullName evidence="2">ATP synthase F0 subunit 8</fullName>
    </submittedName>
</protein>
<proteinExistence type="predicted"/>
<sequence>MPQMSPLLWFLAPLMIFFVISSSSMMSKKAAPNTLIFNSKLTENKIFWTW</sequence>
<evidence type="ECO:0000256" key="1">
    <source>
        <dbReference type="SAM" id="SignalP"/>
    </source>
</evidence>
<keyword evidence="2" id="KW-0496">Mitochondrion</keyword>
<dbReference type="AlphaFoldDB" id="G9BG42"/>
<dbReference type="RefSeq" id="YP_005087978.1">
    <property type="nucleotide sequence ID" value="NC_016676.1"/>
</dbReference>
<keyword evidence="1" id="KW-0732">Signal</keyword>
<evidence type="ECO:0000313" key="2">
    <source>
        <dbReference type="EMBL" id="ADT63080.1"/>
    </source>
</evidence>
<geneLocation type="mitochondrion" evidence="2"/>
<dbReference type="GeneID" id="11538885"/>